<gene>
    <name evidence="1" type="ORF">F7D25_01520</name>
</gene>
<name>A0A6G1VHT7_9BACT</name>
<evidence type="ECO:0000313" key="1">
    <source>
        <dbReference type="EMBL" id="MQP13116.1"/>
    </source>
</evidence>
<proteinExistence type="predicted"/>
<protein>
    <recommendedName>
        <fullName evidence="3">DUF3244 domain-containing protein</fullName>
    </recommendedName>
</protein>
<dbReference type="RefSeq" id="WP_147327918.1">
    <property type="nucleotide sequence ID" value="NZ_CABOGV010000042.1"/>
</dbReference>
<dbReference type="AlphaFoldDB" id="A0A6G1VHT7"/>
<sequence length="115" mass="13037">MGKKIILAVLFIMMVGAVNADNHRLYLFRSNKDHEYNPGSRSPTAPLIVLQDGHQIILLQSEQTVQVALIKDNVVVYVSSVIEDTNYIELPTSFYGEYILEMYIGDVRYCGNIKL</sequence>
<dbReference type="Proteomes" id="UP000477980">
    <property type="component" value="Unassembled WGS sequence"/>
</dbReference>
<accession>A0A6G1VHT7</accession>
<reference evidence="1 2" key="1">
    <citation type="submission" date="2019-09" db="EMBL/GenBank/DDBJ databases">
        <title>Distinct polysaccharide growth profiles of human intestinal Prevotella copri isolates.</title>
        <authorList>
            <person name="Fehlner-Peach H."/>
            <person name="Magnabosco C."/>
            <person name="Raghavan V."/>
            <person name="Scher J.U."/>
            <person name="Tett A."/>
            <person name="Cox L.M."/>
            <person name="Gottsegen C."/>
            <person name="Watters A."/>
            <person name="Wiltshire- Gordon J.D."/>
            <person name="Segata N."/>
            <person name="Bonneau R."/>
            <person name="Littman D.R."/>
        </authorList>
    </citation>
    <scope>NUCLEOTIDE SEQUENCE [LARGE SCALE GENOMIC DNA]</scope>
    <source>
        <strain evidence="2">iAA917</strain>
    </source>
</reference>
<evidence type="ECO:0000313" key="2">
    <source>
        <dbReference type="Proteomes" id="UP000477980"/>
    </source>
</evidence>
<evidence type="ECO:0008006" key="3">
    <source>
        <dbReference type="Google" id="ProtNLM"/>
    </source>
</evidence>
<dbReference type="EMBL" id="VZAH01000013">
    <property type="protein sequence ID" value="MQP13116.1"/>
    <property type="molecule type" value="Genomic_DNA"/>
</dbReference>
<organism evidence="1 2">
    <name type="scientific">Segatella copri</name>
    <dbReference type="NCBI Taxonomy" id="165179"/>
    <lineage>
        <taxon>Bacteria</taxon>
        <taxon>Pseudomonadati</taxon>
        <taxon>Bacteroidota</taxon>
        <taxon>Bacteroidia</taxon>
        <taxon>Bacteroidales</taxon>
        <taxon>Prevotellaceae</taxon>
        <taxon>Segatella</taxon>
    </lineage>
</organism>
<comment type="caution">
    <text evidence="1">The sequence shown here is derived from an EMBL/GenBank/DDBJ whole genome shotgun (WGS) entry which is preliminary data.</text>
</comment>